<gene>
    <name evidence="2" type="ORF">LTR62_003412</name>
</gene>
<keyword evidence="1" id="KW-1133">Transmembrane helix</keyword>
<dbReference type="GO" id="GO:0042765">
    <property type="term" value="C:GPI-anchor transamidase complex"/>
    <property type="evidence" value="ECO:0007669"/>
    <property type="project" value="InterPro"/>
</dbReference>
<feature type="transmembrane region" description="Helical" evidence="1">
    <location>
        <begin position="29"/>
        <end position="51"/>
    </location>
</feature>
<evidence type="ECO:0008006" key="4">
    <source>
        <dbReference type="Google" id="ProtNLM"/>
    </source>
</evidence>
<dbReference type="SUPFAM" id="SSF53187">
    <property type="entry name" value="Zn-dependent exopeptidases"/>
    <property type="match status" value="1"/>
</dbReference>
<feature type="transmembrane region" description="Helical" evidence="1">
    <location>
        <begin position="578"/>
        <end position="604"/>
    </location>
</feature>
<reference evidence="2" key="1">
    <citation type="submission" date="2023-08" db="EMBL/GenBank/DDBJ databases">
        <title>Black Yeasts Isolated from many extreme environments.</title>
        <authorList>
            <person name="Coleine C."/>
            <person name="Stajich J.E."/>
            <person name="Selbmann L."/>
        </authorList>
    </citation>
    <scope>NUCLEOTIDE SEQUENCE</scope>
    <source>
        <strain evidence="2">CCFEE 5401</strain>
    </source>
</reference>
<dbReference type="PANTHER" id="PTHR13304">
    <property type="entry name" value="GLYCOSYLPHOSPHATIDYLINOSITOL ANCHOR ATTACHMENT 1 PROTEIN"/>
    <property type="match status" value="1"/>
</dbReference>
<keyword evidence="1" id="KW-0812">Transmembrane</keyword>
<feature type="transmembrane region" description="Helical" evidence="1">
    <location>
        <begin position="624"/>
        <end position="645"/>
    </location>
</feature>
<dbReference type="PIRSF" id="PIRSF036762">
    <property type="entry name" value="GAA1"/>
    <property type="match status" value="1"/>
</dbReference>
<feature type="transmembrane region" description="Helical" evidence="1">
    <location>
        <begin position="517"/>
        <end position="534"/>
    </location>
</feature>
<dbReference type="Pfam" id="PF04114">
    <property type="entry name" value="Gaa1"/>
    <property type="match status" value="1"/>
</dbReference>
<organism evidence="2 3">
    <name type="scientific">Meristemomyces frigidus</name>
    <dbReference type="NCBI Taxonomy" id="1508187"/>
    <lineage>
        <taxon>Eukaryota</taxon>
        <taxon>Fungi</taxon>
        <taxon>Dikarya</taxon>
        <taxon>Ascomycota</taxon>
        <taxon>Pezizomycotina</taxon>
        <taxon>Dothideomycetes</taxon>
        <taxon>Dothideomycetidae</taxon>
        <taxon>Mycosphaerellales</taxon>
        <taxon>Teratosphaeriaceae</taxon>
        <taxon>Meristemomyces</taxon>
    </lineage>
</organism>
<feature type="transmembrane region" description="Helical" evidence="1">
    <location>
        <begin position="453"/>
        <end position="475"/>
    </location>
</feature>
<dbReference type="PANTHER" id="PTHR13304:SF0">
    <property type="entry name" value="GLYCOSYLPHOSPHATIDYLINOSITOL ANCHOR ATTACHMENT 1 PROTEIN"/>
    <property type="match status" value="1"/>
</dbReference>
<accession>A0AAN7TJM6</accession>
<dbReference type="GO" id="GO:0016255">
    <property type="term" value="P:attachment of GPI anchor to protein"/>
    <property type="evidence" value="ECO:0007669"/>
    <property type="project" value="TreeGrafter"/>
</dbReference>
<dbReference type="InterPro" id="IPR007246">
    <property type="entry name" value="Gaa1"/>
</dbReference>
<name>A0AAN7TJM6_9PEZI</name>
<dbReference type="Proteomes" id="UP001310890">
    <property type="component" value="Unassembled WGS sequence"/>
</dbReference>
<dbReference type="Gene3D" id="3.40.630.10">
    <property type="entry name" value="Zn peptidases"/>
    <property type="match status" value="1"/>
</dbReference>
<evidence type="ECO:0000256" key="1">
    <source>
        <dbReference type="SAM" id="Phobius"/>
    </source>
</evidence>
<keyword evidence="1" id="KW-0472">Membrane</keyword>
<dbReference type="AlphaFoldDB" id="A0AAN7TJM6"/>
<evidence type="ECO:0000313" key="3">
    <source>
        <dbReference type="Proteomes" id="UP001310890"/>
    </source>
</evidence>
<protein>
    <recommendedName>
        <fullName evidence="4">GPI transamidase component GAA1</fullName>
    </recommendedName>
</protein>
<proteinExistence type="predicted"/>
<feature type="transmembrane region" description="Helical" evidence="1">
    <location>
        <begin position="481"/>
        <end position="505"/>
    </location>
</feature>
<comment type="caution">
    <text evidence="2">The sequence shown here is derived from an EMBL/GenBank/DDBJ whole genome shotgun (WGS) entry which is preliminary data.</text>
</comment>
<feature type="transmembrane region" description="Helical" evidence="1">
    <location>
        <begin position="384"/>
        <end position="404"/>
    </location>
</feature>
<evidence type="ECO:0000313" key="2">
    <source>
        <dbReference type="EMBL" id="KAK5113543.1"/>
    </source>
</evidence>
<dbReference type="EMBL" id="JAVRRL010000023">
    <property type="protein sequence ID" value="KAK5113543.1"/>
    <property type="molecule type" value="Genomic_DNA"/>
</dbReference>
<sequence>MPLRTSSKGSSRVNIETVARLLTIRNSPILLRLPPFVSALCLVVGIAWLFILPLNEYSRQTYVSENAILPGQVHTYFGGSEHNVFRAYRHEVYQMAQWSQADRLAAIEGIMRDIGLKSARQPYRYTVAGEDIQGTNVYALLQGPRADATEAMVLMAAWRNFDGEINHSGVALALTMARYFKRWSIWSKDIIILIPADSTYGSEAWVSAYHSTATEVTAWRNVSELSIKAGALQAAVAIDYPVGPWGHRFDKLDILYDGINGALPNLDLLNTAVSIASGQMGIGCSIHGVAAHSDSYQDRLKTLARGVMTQSAGHATGPHSAFMPYHVDAITLKTVGDGWHDEMSLGRTTESIFRSINNLLEHLHQSFFFYILLNANRFVSIGNYLPAAMLMAGNFTIAALALWLQSGRAPMTPTTKPADTASKLDGLQLEKVKLGDAVVLVPIQATKPMIRHLFLPVLAALAVHLFGVLPLKALVSLHRDYLTLSLQAIALASYLLPSLLSILLVRTLSASTQQIQILQSLSLLLLSAVLATLATLNFSLAFVVGVLAWPLAFVRPLFNPFAASMTLTSTNLHRSLLLAGQLLVTALYLALSPATVLYILTRYFDTSVQWTLLEMAKAWQIQGVYTALVVWAIWWPAWIVGGVVLTSSAWKPRS</sequence>